<dbReference type="PANTHER" id="PTHR43138">
    <property type="entry name" value="ACETYLTRANSFERASE, GNAT FAMILY"/>
    <property type="match status" value="1"/>
</dbReference>
<dbReference type="GO" id="GO:0016747">
    <property type="term" value="F:acyltransferase activity, transferring groups other than amino-acyl groups"/>
    <property type="evidence" value="ECO:0007669"/>
    <property type="project" value="InterPro"/>
</dbReference>
<proteinExistence type="predicted"/>
<dbReference type="InterPro" id="IPR016181">
    <property type="entry name" value="Acyl_CoA_acyltransferase"/>
</dbReference>
<evidence type="ECO:0000313" key="2">
    <source>
        <dbReference type="EMBL" id="CAA9545501.1"/>
    </source>
</evidence>
<accession>A0A6J4UAJ5</accession>
<dbReference type="InterPro" id="IPR052742">
    <property type="entry name" value="Mito_N-acetyltransferase"/>
</dbReference>
<dbReference type="EMBL" id="CADCWJ010000109">
    <property type="protein sequence ID" value="CAA9545501.1"/>
    <property type="molecule type" value="Genomic_DNA"/>
</dbReference>
<dbReference type="CDD" id="cd04301">
    <property type="entry name" value="NAT_SF"/>
    <property type="match status" value="1"/>
</dbReference>
<reference evidence="2" key="1">
    <citation type="submission" date="2020-02" db="EMBL/GenBank/DDBJ databases">
        <authorList>
            <person name="Meier V. D."/>
        </authorList>
    </citation>
    <scope>NUCLEOTIDE SEQUENCE</scope>
    <source>
        <strain evidence="2">AVDCRST_MAG87</strain>
    </source>
</reference>
<name>A0A6J4UAJ5_9BACT</name>
<organism evidence="2">
    <name type="scientific">uncultured Thermomicrobiales bacterium</name>
    <dbReference type="NCBI Taxonomy" id="1645740"/>
    <lineage>
        <taxon>Bacteria</taxon>
        <taxon>Pseudomonadati</taxon>
        <taxon>Thermomicrobiota</taxon>
        <taxon>Thermomicrobia</taxon>
        <taxon>Thermomicrobiales</taxon>
        <taxon>environmental samples</taxon>
    </lineage>
</organism>
<dbReference type="PANTHER" id="PTHR43138:SF1">
    <property type="entry name" value="N-ACETYLTRANSFERASE ACA1"/>
    <property type="match status" value="1"/>
</dbReference>
<dbReference type="InterPro" id="IPR000182">
    <property type="entry name" value="GNAT_dom"/>
</dbReference>
<dbReference type="AlphaFoldDB" id="A0A6J4UAJ5"/>
<protein>
    <recommendedName>
        <fullName evidence="1">N-acetyltransferase domain-containing protein</fullName>
    </recommendedName>
</protein>
<feature type="domain" description="N-acetyltransferase" evidence="1">
    <location>
        <begin position="1"/>
        <end position="141"/>
    </location>
</feature>
<dbReference type="PROSITE" id="PS51186">
    <property type="entry name" value="GNAT"/>
    <property type="match status" value="1"/>
</dbReference>
<gene>
    <name evidence="2" type="ORF">AVDCRST_MAG87-436</name>
</gene>
<dbReference type="SUPFAM" id="SSF55729">
    <property type="entry name" value="Acyl-CoA N-acyltransferases (Nat)"/>
    <property type="match status" value="1"/>
</dbReference>
<dbReference type="Gene3D" id="3.40.630.30">
    <property type="match status" value="1"/>
</dbReference>
<evidence type="ECO:0000259" key="1">
    <source>
        <dbReference type="PROSITE" id="PS51186"/>
    </source>
</evidence>
<dbReference type="Pfam" id="PF00583">
    <property type="entry name" value="Acetyltransf_1"/>
    <property type="match status" value="1"/>
</dbReference>
<sequence length="141" mass="15547">MEGDDLDPLFELYKEVVADGGAVPADGEPTIDVFLEGWIRKRSVFVAWRDGEAVGTYFVRSNFPAFAAHIAQAGYIVARRARRGGIGTELLRHSLDQARELGFSAMMFNLVLESNPSRQLYEAGGFTVVGRIPEAREKEPG</sequence>